<feature type="non-terminal residue" evidence="2">
    <location>
        <position position="70"/>
    </location>
</feature>
<feature type="chain" id="PRO_5016087643" evidence="1">
    <location>
        <begin position="25"/>
        <end position="70"/>
    </location>
</feature>
<evidence type="ECO:0000313" key="3">
    <source>
        <dbReference type="Proteomes" id="UP000247437"/>
    </source>
</evidence>
<organism evidence="2 3">
    <name type="scientific">Pseudomonas jessenii</name>
    <dbReference type="NCBI Taxonomy" id="77298"/>
    <lineage>
        <taxon>Bacteria</taxon>
        <taxon>Pseudomonadati</taxon>
        <taxon>Pseudomonadota</taxon>
        <taxon>Gammaproteobacteria</taxon>
        <taxon>Pseudomonadales</taxon>
        <taxon>Pseudomonadaceae</taxon>
        <taxon>Pseudomonas</taxon>
    </lineage>
</organism>
<dbReference type="Gene3D" id="3.40.190.170">
    <property type="entry name" value="Bacterial extracellular solute-binding protein, family 7"/>
    <property type="match status" value="1"/>
</dbReference>
<reference evidence="2 3" key="1">
    <citation type="journal article" date="2018" name="Appl. Microbiol. Biotechnol.">
        <title>Characterization of the caprolactam degradation pathway in Pseudomonas jessenii using mass spectrometry-based proteomics.</title>
        <authorList>
            <person name="Otzen M."/>
            <person name="Palacio C."/>
            <person name="Janssen D.B."/>
        </authorList>
    </citation>
    <scope>NUCLEOTIDE SEQUENCE [LARGE SCALE GENOMIC DNA]</scope>
    <source>
        <strain evidence="2 3">GO3</strain>
    </source>
</reference>
<dbReference type="AlphaFoldDB" id="A0A2W0EGN6"/>
<evidence type="ECO:0000313" key="2">
    <source>
        <dbReference type="EMBL" id="PYY67282.1"/>
    </source>
</evidence>
<keyword evidence="1" id="KW-0732">Signal</keyword>
<dbReference type="Proteomes" id="UP000247437">
    <property type="component" value="Unassembled WGS sequence"/>
</dbReference>
<dbReference type="InterPro" id="IPR038404">
    <property type="entry name" value="TRAP_DctP_sf"/>
</dbReference>
<comment type="caution">
    <text evidence="2">The sequence shown here is derived from an EMBL/GenBank/DDBJ whole genome shotgun (WGS) entry which is preliminary data.</text>
</comment>
<sequence length="70" mass="7274">MDFKRTLLAAALPFAFSLSSAAQALEIKFADIHPAGYPTVVAEEQLGKTLVADSNGALTFKMFAGGVLGS</sequence>
<dbReference type="EMBL" id="PDLL01000540">
    <property type="protein sequence ID" value="PYY67282.1"/>
    <property type="molecule type" value="Genomic_DNA"/>
</dbReference>
<accession>A0A2W0EGN6</accession>
<gene>
    <name evidence="2" type="ORF">CRX42_27845</name>
</gene>
<evidence type="ECO:0000256" key="1">
    <source>
        <dbReference type="SAM" id="SignalP"/>
    </source>
</evidence>
<proteinExistence type="predicted"/>
<protein>
    <submittedName>
        <fullName evidence="2">C4-dicarboxylate ABC transporter</fullName>
    </submittedName>
</protein>
<name>A0A2W0EGN6_PSEJE</name>
<feature type="signal peptide" evidence="1">
    <location>
        <begin position="1"/>
        <end position="24"/>
    </location>
</feature>